<evidence type="ECO:0000256" key="1">
    <source>
        <dbReference type="SAM" id="MobiDB-lite"/>
    </source>
</evidence>
<reference evidence="2" key="1">
    <citation type="submission" date="2010-05" db="EMBL/GenBank/DDBJ databases">
        <title>The Genome Sequence of Magnaporthe poae strain ATCC 64411.</title>
        <authorList>
            <consortium name="The Broad Institute Genome Sequencing Platform"/>
            <consortium name="Broad Institute Genome Sequencing Center for Infectious Disease"/>
            <person name="Ma L.-J."/>
            <person name="Dead R."/>
            <person name="Young S."/>
            <person name="Zeng Q."/>
            <person name="Koehrsen M."/>
            <person name="Alvarado L."/>
            <person name="Berlin A."/>
            <person name="Chapman S.B."/>
            <person name="Chen Z."/>
            <person name="Freedman E."/>
            <person name="Gellesch M."/>
            <person name="Goldberg J."/>
            <person name="Griggs A."/>
            <person name="Gujja S."/>
            <person name="Heilman E.R."/>
            <person name="Heiman D."/>
            <person name="Hepburn T."/>
            <person name="Howarth C."/>
            <person name="Jen D."/>
            <person name="Larson L."/>
            <person name="Mehta T."/>
            <person name="Neiman D."/>
            <person name="Pearson M."/>
            <person name="Roberts A."/>
            <person name="Saif S."/>
            <person name="Shea T."/>
            <person name="Shenoy N."/>
            <person name="Sisk P."/>
            <person name="Stolte C."/>
            <person name="Sykes S."/>
            <person name="Walk T."/>
            <person name="White J."/>
            <person name="Yandava C."/>
            <person name="Haas B."/>
            <person name="Nusbaum C."/>
            <person name="Birren B."/>
        </authorList>
    </citation>
    <scope>NUCLEOTIDE SEQUENCE</scope>
    <source>
        <strain evidence="2">ATCC 64411</strain>
    </source>
</reference>
<reference evidence="2" key="2">
    <citation type="submission" date="2011-03" db="EMBL/GenBank/DDBJ databases">
        <title>Annotation of Magnaporthe poae ATCC 64411.</title>
        <authorList>
            <person name="Ma L.-J."/>
            <person name="Dead R."/>
            <person name="Young S.K."/>
            <person name="Zeng Q."/>
            <person name="Gargeya S."/>
            <person name="Fitzgerald M."/>
            <person name="Haas B."/>
            <person name="Abouelleil A."/>
            <person name="Alvarado L."/>
            <person name="Arachchi H.M."/>
            <person name="Berlin A."/>
            <person name="Brown A."/>
            <person name="Chapman S.B."/>
            <person name="Chen Z."/>
            <person name="Dunbar C."/>
            <person name="Freedman E."/>
            <person name="Gearin G."/>
            <person name="Gellesch M."/>
            <person name="Goldberg J."/>
            <person name="Griggs A."/>
            <person name="Gujja S."/>
            <person name="Heiman D."/>
            <person name="Howarth C."/>
            <person name="Larson L."/>
            <person name="Lui A."/>
            <person name="MacDonald P.J.P."/>
            <person name="Mehta T."/>
            <person name="Montmayeur A."/>
            <person name="Murphy C."/>
            <person name="Neiman D."/>
            <person name="Pearson M."/>
            <person name="Priest M."/>
            <person name="Roberts A."/>
            <person name="Saif S."/>
            <person name="Shea T."/>
            <person name="Shenoy N."/>
            <person name="Sisk P."/>
            <person name="Stolte C."/>
            <person name="Sykes S."/>
            <person name="Yandava C."/>
            <person name="Wortman J."/>
            <person name="Nusbaum C."/>
            <person name="Birren B."/>
        </authorList>
    </citation>
    <scope>NUCLEOTIDE SEQUENCE</scope>
    <source>
        <strain evidence="2">ATCC 64411</strain>
    </source>
</reference>
<proteinExistence type="predicted"/>
<dbReference type="AlphaFoldDB" id="A0A0H2TLD6"/>
<dbReference type="VEuPathDB" id="FungiDB:MAPG_01389"/>
<sequence length="70" mass="7946">MSHTHKPDLPPAALLSPTTEGSPVKLFRARVESQRRTTHRELTRFLHTFWLFTESDVKTVLVPSALFGMA</sequence>
<evidence type="ECO:0000313" key="2">
    <source>
        <dbReference type="EMBL" id="KLU82316.1"/>
    </source>
</evidence>
<dbReference type="GO" id="GO:0016740">
    <property type="term" value="F:transferase activity"/>
    <property type="evidence" value="ECO:0007669"/>
    <property type="project" value="UniProtKB-KW"/>
</dbReference>
<accession>A0A0H2TLD6</accession>
<dbReference type="OrthoDB" id="434972at2759"/>
<feature type="region of interest" description="Disordered" evidence="1">
    <location>
        <begin position="1"/>
        <end position="21"/>
    </location>
</feature>
<protein>
    <submittedName>
        <fullName evidence="2">UbiA prenyltransferase</fullName>
    </submittedName>
</protein>
<name>A0A0H2TLD6_MAGP6</name>
<feature type="non-terminal residue" evidence="2">
    <location>
        <position position="70"/>
    </location>
</feature>
<dbReference type="EMBL" id="GL876966">
    <property type="protein sequence ID" value="KLU82316.1"/>
    <property type="molecule type" value="Genomic_DNA"/>
</dbReference>
<keyword evidence="2" id="KW-0808">Transferase</keyword>
<organism evidence="2">
    <name type="scientific">Magnaporthiopsis poae (strain ATCC 64411 / 73-15)</name>
    <name type="common">Kentucky bluegrass fungus</name>
    <name type="synonym">Magnaporthe poae</name>
    <dbReference type="NCBI Taxonomy" id="644358"/>
    <lineage>
        <taxon>Eukaryota</taxon>
        <taxon>Fungi</taxon>
        <taxon>Dikarya</taxon>
        <taxon>Ascomycota</taxon>
        <taxon>Pezizomycotina</taxon>
        <taxon>Sordariomycetes</taxon>
        <taxon>Sordariomycetidae</taxon>
        <taxon>Magnaporthales</taxon>
        <taxon>Magnaporthaceae</taxon>
        <taxon>Magnaporthiopsis</taxon>
    </lineage>
</organism>
<gene>
    <name evidence="2" type="ORF">MAPG_01389</name>
</gene>